<accession>A0AA51X7G8</accession>
<dbReference type="PANTHER" id="PTHR38690">
    <property type="entry name" value="PROTEASE-RELATED"/>
    <property type="match status" value="1"/>
</dbReference>
<proteinExistence type="predicted"/>
<dbReference type="EMBL" id="CP133548">
    <property type="protein sequence ID" value="WMS87100.1"/>
    <property type="molecule type" value="Genomic_DNA"/>
</dbReference>
<evidence type="ECO:0000313" key="3">
    <source>
        <dbReference type="EMBL" id="WMS87100.1"/>
    </source>
</evidence>
<keyword evidence="4" id="KW-1185">Reference proteome</keyword>
<dbReference type="NCBIfam" id="TIGR02099">
    <property type="entry name" value="YhdP family protein"/>
    <property type="match status" value="1"/>
</dbReference>
<dbReference type="InterPro" id="IPR025263">
    <property type="entry name" value="YhdP_central"/>
</dbReference>
<dbReference type="InterPro" id="IPR011836">
    <property type="entry name" value="YhdP"/>
</dbReference>
<reference evidence="3 4" key="1">
    <citation type="submission" date="2023-08" db="EMBL/GenBank/DDBJ databases">
        <title>Pleionea litopenaei sp. nov., isolated from stomach of juvenile Litopenaeus vannamei.</title>
        <authorList>
            <person name="Rho A.M."/>
            <person name="Hwang C.Y."/>
        </authorList>
    </citation>
    <scope>NUCLEOTIDE SEQUENCE [LARGE SCALE GENOMIC DNA]</scope>
    <source>
        <strain evidence="3 4">HL-JVS1</strain>
    </source>
</reference>
<evidence type="ECO:0000313" key="4">
    <source>
        <dbReference type="Proteomes" id="UP001239782"/>
    </source>
</evidence>
<evidence type="ECO:0000259" key="2">
    <source>
        <dbReference type="Pfam" id="PF13116"/>
    </source>
</evidence>
<sequence length="1315" mass="145481">MAWSRIFARWLNRLWLIFAAVVITTAVLLSLARAFLPFIDVIRPDIESFLSQKTGARISIGQLSAEWLSHGPKIIITDLEIEQNPWLLAEVKDLSIAVNLWQTMLNLGLATDEIKINKSTLRGDLTALLAKGKNSRSSNDYTSFDFLVESLLGQNDVLLTDIVVNVSRKGFQYSPLTIDRLSINVFDEIHQITGDIAQQNGGQLKLVAELYGDPRYPESRLQVYAESDSVDLSRLPLFESVISGLVKQGDLSGELWASWRFNQWESVVMDLTLEPVIFEINRRAFEYEKISAQVLWNENSSQQRQFYLKQLKAIDSTGSIIDLAGLKVDFAREPETLLTFEYSNVKPGKLNNVWALLIDESELQDWFLAANPQLTVDNFSLTLTEEDGDWDIHHGQMNLSEVHLSRTRVSPEMPVFTGKINLEKDKVNFAFKSVPGQIDYRPLFRWPIGAENIQVAGEFFSFDEGSYLVFEQFDMVLDGATVAAQGNLYFQSGSAPEISLQAELLNADIKKKSLYFPVEEMGQELVDYLDESVHGGTIDYARFNLQGKLVAGFLNQSDLTFDIMAHAKGLDYQYQPDFPKLDTLDANLFFTQDSMFISATKATYESIDVQRANAFIADFSAKDPKLVIDIRASSDHKSAKTFIENSSLKENLGSLLDDLQPQEYFSVALQLSVPLESSGETGIAGQVNLNKTPINIPPLDLSLGQVTGKLNFTTSKIWSDGLSVAALNGTTQVTLNTTDADGARHLQMTAKGDVDSEQAVTWLLGGKSLPVQGKTPVSLSGWICLDNCTAGLSRVEVESNLKGVAIELSEPLTKRADETQSLRVAIDQLSQSQHIEFTVGQTLNGALNYRRDGERLNLVQGNISVGEGNSAVSLVNNTLSVSVRLGAIQLEQLLNEINRVSDAFSSDSKSSSTSLPLLVSITIDSLEIHGIQLNNISGSMESIDNDQYKVTFESAESAGVLLVNNDKSIDIQLSQLILQDENFIESKEEADPKERVAAIQQLPNINFKCDSCVIKSVDLGTVTSSVKVENDLLFMSGQLFREGLLDATYETEWNLSEQQTKSDITLSSRRIGRLLRDWGVAIGIRDSAATSELSLNWQGAPYDFALERLNGSASLSIGSGYLEEVSDAKARIFSLFSMQSVFRRLALDFKDIYKKGFFYDSIKSQFVIDTGVLKTTRMEIDGAAANVSITGDVNLVAKTVDQLAVVSPKVTSSLPVLAGWAVEPTTGVIVWLLSKMFEPAIDVITKIEYRMVGSWDNPQVIELSKSTKEVELTEEQLEAIRKVQEGNQNGDDKPQSDSPSEALPPQQPESQSGDQ</sequence>
<organism evidence="3 4">
    <name type="scientific">Pleionea litopenaei</name>
    <dbReference type="NCBI Taxonomy" id="3070815"/>
    <lineage>
        <taxon>Bacteria</taxon>
        <taxon>Pseudomonadati</taxon>
        <taxon>Pseudomonadota</taxon>
        <taxon>Gammaproteobacteria</taxon>
        <taxon>Oceanospirillales</taxon>
        <taxon>Pleioneaceae</taxon>
        <taxon>Pleionea</taxon>
    </lineage>
</organism>
<dbReference type="PANTHER" id="PTHR38690:SF1">
    <property type="entry name" value="PROTEASE"/>
    <property type="match status" value="1"/>
</dbReference>
<dbReference type="KEGG" id="plei:Q9312_17985"/>
<feature type="compositionally biased region" description="Basic and acidic residues" evidence="1">
    <location>
        <begin position="1281"/>
        <end position="1295"/>
    </location>
</feature>
<dbReference type="Proteomes" id="UP001239782">
    <property type="component" value="Chromosome"/>
</dbReference>
<protein>
    <submittedName>
        <fullName evidence="3">YhdP family protein</fullName>
    </submittedName>
</protein>
<gene>
    <name evidence="3" type="ORF">Q9312_17985</name>
</gene>
<feature type="domain" description="YhdP central" evidence="2">
    <location>
        <begin position="6"/>
        <end position="1260"/>
    </location>
</feature>
<feature type="region of interest" description="Disordered" evidence="1">
    <location>
        <begin position="1281"/>
        <end position="1315"/>
    </location>
</feature>
<name>A0AA51X7G8_9GAMM</name>
<dbReference type="Pfam" id="PF13116">
    <property type="entry name" value="YhdP"/>
    <property type="match status" value="1"/>
</dbReference>
<dbReference type="RefSeq" id="WP_309202239.1">
    <property type="nucleotide sequence ID" value="NZ_CP133548.1"/>
</dbReference>
<evidence type="ECO:0000256" key="1">
    <source>
        <dbReference type="SAM" id="MobiDB-lite"/>
    </source>
</evidence>